<dbReference type="KEGG" id="spir:CWM47_04925"/>
<dbReference type="AlphaFoldDB" id="A0A2K8YUG3"/>
<gene>
    <name evidence="1" type="ORF">CWM47_04925</name>
</gene>
<evidence type="ECO:0000313" key="2">
    <source>
        <dbReference type="Proteomes" id="UP000232883"/>
    </source>
</evidence>
<dbReference type="OrthoDB" id="667515at2"/>
<evidence type="ECO:0000313" key="1">
    <source>
        <dbReference type="EMBL" id="AUD01214.1"/>
    </source>
</evidence>
<protein>
    <submittedName>
        <fullName evidence="1">Uncharacterized protein</fullName>
    </submittedName>
</protein>
<dbReference type="RefSeq" id="WP_100986757.1">
    <property type="nucleotide sequence ID" value="NZ_CP025096.1"/>
</dbReference>
<sequence length="209" mass="24364">MTQKPEIFPDHFFQIIDSGWFEDDGGIEFVSFEYTEDSITIEFILHSGDEEIVNQSWQLQVGNLKAHKIVPVFTSVISFHDDHFLLWEFTDRQTSLYFTDKAENPDKLLADIFRFHCQYFDTYIEIDRYVNNCMDFSSLCHSDLGLFATGPKQILTGYYTCLTNHNMNPYFQSDYEPAYTDSTKPLGVLILGESYFIGQDFILKQTSKL</sequence>
<keyword evidence="2" id="KW-1185">Reference proteome</keyword>
<accession>A0A2K8YUG3</accession>
<reference evidence="1 2" key="1">
    <citation type="submission" date="2017-11" db="EMBL/GenBank/DDBJ databases">
        <title>Taxonomic description and genome sequences of Spirosoma HA7 sp. nov., isolated from pollen microhabitat of Corylus avellana.</title>
        <authorList>
            <person name="Ambika Manirajan B."/>
            <person name="Suarez C."/>
            <person name="Ratering S."/>
            <person name="Geissler-Plaum R."/>
            <person name="Cardinale M."/>
            <person name="Sylvia S."/>
        </authorList>
    </citation>
    <scope>NUCLEOTIDE SEQUENCE [LARGE SCALE GENOMIC DNA]</scope>
    <source>
        <strain evidence="1 2">HA7</strain>
    </source>
</reference>
<organism evidence="1 2">
    <name type="scientific">Spirosoma pollinicola</name>
    <dbReference type="NCBI Taxonomy" id="2057025"/>
    <lineage>
        <taxon>Bacteria</taxon>
        <taxon>Pseudomonadati</taxon>
        <taxon>Bacteroidota</taxon>
        <taxon>Cytophagia</taxon>
        <taxon>Cytophagales</taxon>
        <taxon>Cytophagaceae</taxon>
        <taxon>Spirosoma</taxon>
    </lineage>
</organism>
<dbReference type="EMBL" id="CP025096">
    <property type="protein sequence ID" value="AUD01214.1"/>
    <property type="molecule type" value="Genomic_DNA"/>
</dbReference>
<dbReference type="Proteomes" id="UP000232883">
    <property type="component" value="Chromosome"/>
</dbReference>
<name>A0A2K8YUG3_9BACT</name>
<proteinExistence type="predicted"/>